<comment type="similarity">
    <text evidence="1">Belongs to the COQ10 family.</text>
</comment>
<dbReference type="EMBL" id="KL198007">
    <property type="protein sequence ID" value="KDQ29008.1"/>
    <property type="molecule type" value="Genomic_DNA"/>
</dbReference>
<dbReference type="STRING" id="1137138.A0A067NLP3"/>
<evidence type="ECO:0000313" key="5">
    <source>
        <dbReference type="EMBL" id="KDQ29008.1"/>
    </source>
</evidence>
<evidence type="ECO:0000259" key="4">
    <source>
        <dbReference type="Pfam" id="PF03364"/>
    </source>
</evidence>
<gene>
    <name evidence="5" type="ORF">PLEOSDRAFT_1038623</name>
</gene>
<feature type="domain" description="Coenzyme Q-binding protein COQ10 START" evidence="4">
    <location>
        <begin position="56"/>
        <end position="206"/>
    </location>
</feature>
<name>A0A067NLP3_PLEO1</name>
<dbReference type="Proteomes" id="UP000027073">
    <property type="component" value="Unassembled WGS sequence"/>
</dbReference>
<accession>A0A067NLP3</accession>
<dbReference type="OrthoDB" id="292693at2759"/>
<dbReference type="InterPro" id="IPR023393">
    <property type="entry name" value="START-like_dom_sf"/>
</dbReference>
<dbReference type="CDD" id="cd07813">
    <property type="entry name" value="COQ10p_like"/>
    <property type="match status" value="1"/>
</dbReference>
<dbReference type="GO" id="GO:0048039">
    <property type="term" value="F:ubiquinone binding"/>
    <property type="evidence" value="ECO:0007669"/>
    <property type="project" value="InterPro"/>
</dbReference>
<dbReference type="HOGENOM" id="CLU_079653_1_1_1"/>
<comment type="function">
    <text evidence="3">Required for the function of coenzyme Q in the respiratory chain. May serve as a chaperone or may be involved in the transport of Q6 from its site of synthesis to the catalytic sites of the respiratory complexes.</text>
</comment>
<comment type="subunit">
    <text evidence="2">Interacts with coenzyme Q.</text>
</comment>
<dbReference type="InParanoid" id="A0A067NLP3"/>
<dbReference type="PANTHER" id="PTHR12901:SF10">
    <property type="entry name" value="COENZYME Q-BINDING PROTEIN COQ10, MITOCHONDRIAL"/>
    <property type="match status" value="1"/>
</dbReference>
<evidence type="ECO:0000313" key="6">
    <source>
        <dbReference type="Proteomes" id="UP000027073"/>
    </source>
</evidence>
<protein>
    <recommendedName>
        <fullName evidence="4">Coenzyme Q-binding protein COQ10 START domain-containing protein</fullName>
    </recommendedName>
</protein>
<dbReference type="FunCoup" id="A0A067NLP3">
    <property type="interactions" value="194"/>
</dbReference>
<dbReference type="InterPro" id="IPR005031">
    <property type="entry name" value="COQ10_START"/>
</dbReference>
<dbReference type="Pfam" id="PF03364">
    <property type="entry name" value="Polyketide_cyc"/>
    <property type="match status" value="1"/>
</dbReference>
<dbReference type="SUPFAM" id="SSF55961">
    <property type="entry name" value="Bet v1-like"/>
    <property type="match status" value="1"/>
</dbReference>
<evidence type="ECO:0000256" key="2">
    <source>
        <dbReference type="ARBA" id="ARBA00011814"/>
    </source>
</evidence>
<evidence type="ECO:0000256" key="1">
    <source>
        <dbReference type="ARBA" id="ARBA00006885"/>
    </source>
</evidence>
<dbReference type="GO" id="GO:0045333">
    <property type="term" value="P:cellular respiration"/>
    <property type="evidence" value="ECO:0007669"/>
    <property type="project" value="InterPro"/>
</dbReference>
<dbReference type="AlphaFoldDB" id="A0A067NLP3"/>
<dbReference type="PANTHER" id="PTHR12901">
    <property type="entry name" value="SPERM PROTEIN HOMOLOG"/>
    <property type="match status" value="1"/>
</dbReference>
<proteinExistence type="inferred from homology"/>
<organism evidence="5 6">
    <name type="scientific">Pleurotus ostreatus (strain PC15)</name>
    <name type="common">Oyster mushroom</name>
    <dbReference type="NCBI Taxonomy" id="1137138"/>
    <lineage>
        <taxon>Eukaryota</taxon>
        <taxon>Fungi</taxon>
        <taxon>Dikarya</taxon>
        <taxon>Basidiomycota</taxon>
        <taxon>Agaricomycotina</taxon>
        <taxon>Agaricomycetes</taxon>
        <taxon>Agaricomycetidae</taxon>
        <taxon>Agaricales</taxon>
        <taxon>Pleurotineae</taxon>
        <taxon>Pleurotaceae</taxon>
        <taxon>Pleurotus</taxon>
    </lineage>
</organism>
<evidence type="ECO:0000256" key="3">
    <source>
        <dbReference type="ARBA" id="ARBA00024947"/>
    </source>
</evidence>
<dbReference type="VEuPathDB" id="FungiDB:PLEOSDRAFT_1038623"/>
<reference evidence="6" key="1">
    <citation type="journal article" date="2014" name="Proc. Natl. Acad. Sci. U.S.A.">
        <title>Extensive sampling of basidiomycete genomes demonstrates inadequacy of the white-rot/brown-rot paradigm for wood decay fungi.</title>
        <authorList>
            <person name="Riley R."/>
            <person name="Salamov A.A."/>
            <person name="Brown D.W."/>
            <person name="Nagy L.G."/>
            <person name="Floudas D."/>
            <person name="Held B.W."/>
            <person name="Levasseur A."/>
            <person name="Lombard V."/>
            <person name="Morin E."/>
            <person name="Otillar R."/>
            <person name="Lindquist E.A."/>
            <person name="Sun H."/>
            <person name="LaButti K.M."/>
            <person name="Schmutz J."/>
            <person name="Jabbour D."/>
            <person name="Luo H."/>
            <person name="Baker S.E."/>
            <person name="Pisabarro A.G."/>
            <person name="Walton J.D."/>
            <person name="Blanchette R.A."/>
            <person name="Henrissat B."/>
            <person name="Martin F."/>
            <person name="Cullen D."/>
            <person name="Hibbett D.S."/>
            <person name="Grigoriev I.V."/>
        </authorList>
    </citation>
    <scope>NUCLEOTIDE SEQUENCE [LARGE SCALE GENOMIC DNA]</scope>
    <source>
        <strain evidence="6">PC15</strain>
    </source>
</reference>
<dbReference type="GO" id="GO:0005739">
    <property type="term" value="C:mitochondrion"/>
    <property type="evidence" value="ECO:0007669"/>
    <property type="project" value="TreeGrafter"/>
</dbReference>
<sequence length="218" mass="24368">MFKLHPGRCANSHFFRSHLPCRRTLFGLPDLSSLSPFVNADSNPEPQKYHERKILPYNRRQLYEVVANVESYPLFVPFCTGSRILHSSRGDRTKPTTMDAELSVGFLVYQESYVSKVTCKPYEFVQADASSSSPLFKTLTTLWQFQPVPATSPRHGGIPSNDATDEHASPSLVSLDLTYAFASPLHASISAAFFGQVSKLMVRAFEERCLAVYGPGRE</sequence>
<dbReference type="Gene3D" id="3.30.530.20">
    <property type="match status" value="1"/>
</dbReference>
<dbReference type="InterPro" id="IPR044996">
    <property type="entry name" value="COQ10-like"/>
</dbReference>